<dbReference type="STRING" id="1908258.BKK48_02080"/>
<keyword evidence="1" id="KW-0812">Transmembrane</keyword>
<comment type="caution">
    <text evidence="2">The sequence shown here is derived from an EMBL/GenBank/DDBJ whole genome shotgun (WGS) entry which is preliminary data.</text>
</comment>
<protein>
    <submittedName>
        <fullName evidence="2">Major capsid protein</fullName>
    </submittedName>
</protein>
<dbReference type="Pfam" id="PF05125">
    <property type="entry name" value="Phage_cap_P2"/>
    <property type="match status" value="1"/>
</dbReference>
<dbReference type="AlphaFoldDB" id="A0A1V3IBY0"/>
<feature type="transmembrane region" description="Helical" evidence="1">
    <location>
        <begin position="43"/>
        <end position="61"/>
    </location>
</feature>
<evidence type="ECO:0000256" key="1">
    <source>
        <dbReference type="SAM" id="Phobius"/>
    </source>
</evidence>
<dbReference type="InterPro" id="IPR006441">
    <property type="entry name" value="Phage_P2_GpN"/>
</dbReference>
<keyword evidence="1" id="KW-0472">Membrane</keyword>
<evidence type="ECO:0000313" key="3">
    <source>
        <dbReference type="Proteomes" id="UP000189437"/>
    </source>
</evidence>
<name>A0A1V3IBY0_9PAST</name>
<dbReference type="Proteomes" id="UP000189437">
    <property type="component" value="Unassembled WGS sequence"/>
</dbReference>
<proteinExistence type="predicted"/>
<accession>A0A1V3IBY0</accession>
<organism evidence="2 3">
    <name type="scientific">Rodentibacter heidelbergensis</name>
    <dbReference type="NCBI Taxonomy" id="1908258"/>
    <lineage>
        <taxon>Bacteria</taxon>
        <taxon>Pseudomonadati</taxon>
        <taxon>Pseudomonadota</taxon>
        <taxon>Gammaproteobacteria</taxon>
        <taxon>Pasteurellales</taxon>
        <taxon>Pasteurellaceae</taxon>
        <taxon>Rodentibacter</taxon>
    </lineage>
</organism>
<dbReference type="EMBL" id="MLHH01000004">
    <property type="protein sequence ID" value="OOF37408.1"/>
    <property type="molecule type" value="Genomic_DNA"/>
</dbReference>
<evidence type="ECO:0000313" key="2">
    <source>
        <dbReference type="EMBL" id="OOF37408.1"/>
    </source>
</evidence>
<keyword evidence="1" id="KW-1133">Transmembrane helix</keyword>
<sequence length="107" mass="11977">MCGRNVLDGALIQLEPKQLNAQNGVLLIAQNLIGGLRAINAPFFPANCILITTLSNLAIYLKQNTARLFFKQEVREDSLNVYFSVQLDYLLENYRHAVLIEGIEGRA</sequence>
<keyword evidence="3" id="KW-1185">Reference proteome</keyword>
<reference evidence="2 3" key="1">
    <citation type="submission" date="2016-10" db="EMBL/GenBank/DDBJ databases">
        <title>Rodentibacter gen. nov. and new species.</title>
        <authorList>
            <person name="Christensen H."/>
        </authorList>
    </citation>
    <scope>NUCLEOTIDE SEQUENCE [LARGE SCALE GENOMIC DNA]</scope>
    <source>
        <strain evidence="2 3">Ac69</strain>
    </source>
</reference>
<gene>
    <name evidence="2" type="ORF">BKK48_02080</name>
</gene>